<keyword evidence="3" id="KW-1185">Reference proteome</keyword>
<dbReference type="InterPro" id="IPR041492">
    <property type="entry name" value="HAD_2"/>
</dbReference>
<feature type="compositionally biased region" description="Basic and acidic residues" evidence="1">
    <location>
        <begin position="234"/>
        <end position="244"/>
    </location>
</feature>
<name>A0A323V0J5_9RHOO</name>
<dbReference type="Proteomes" id="UP000248259">
    <property type="component" value="Unassembled WGS sequence"/>
</dbReference>
<dbReference type="SFLD" id="SFLDG01135">
    <property type="entry name" value="C1.5.6:_HAD__Beta-PGM__Phospha"/>
    <property type="match status" value="1"/>
</dbReference>
<dbReference type="InterPro" id="IPR006439">
    <property type="entry name" value="HAD-SF_hydro_IA"/>
</dbReference>
<evidence type="ECO:0000313" key="3">
    <source>
        <dbReference type="Proteomes" id="UP000248259"/>
    </source>
</evidence>
<organism evidence="2 3">
    <name type="scientific">Parazoarcus communis SWub3 = DSM 12120</name>
    <dbReference type="NCBI Taxonomy" id="1121029"/>
    <lineage>
        <taxon>Bacteria</taxon>
        <taxon>Pseudomonadati</taxon>
        <taxon>Pseudomonadota</taxon>
        <taxon>Betaproteobacteria</taxon>
        <taxon>Rhodocyclales</taxon>
        <taxon>Zoogloeaceae</taxon>
        <taxon>Parazoarcus</taxon>
    </lineage>
</organism>
<evidence type="ECO:0000256" key="1">
    <source>
        <dbReference type="SAM" id="MobiDB-lite"/>
    </source>
</evidence>
<gene>
    <name evidence="2" type="ORF">DNK49_01360</name>
</gene>
<dbReference type="AlphaFoldDB" id="A0A323V0J5"/>
<evidence type="ECO:0000313" key="2">
    <source>
        <dbReference type="EMBL" id="PZA18214.1"/>
    </source>
</evidence>
<feature type="region of interest" description="Disordered" evidence="1">
    <location>
        <begin position="224"/>
        <end position="244"/>
    </location>
</feature>
<accession>A0A323V0J5</accession>
<dbReference type="Pfam" id="PF13419">
    <property type="entry name" value="HAD_2"/>
    <property type="match status" value="1"/>
</dbReference>
<dbReference type="SUPFAM" id="SSF56784">
    <property type="entry name" value="HAD-like"/>
    <property type="match status" value="1"/>
</dbReference>
<dbReference type="RefSeq" id="WP_110522515.1">
    <property type="nucleotide sequence ID" value="NZ_QKOE01000001.1"/>
</dbReference>
<dbReference type="Gene3D" id="1.10.150.240">
    <property type="entry name" value="Putative phosphatase, domain 2"/>
    <property type="match status" value="1"/>
</dbReference>
<dbReference type="PANTHER" id="PTHR18901:SF38">
    <property type="entry name" value="PSEUDOURIDINE-5'-PHOSPHATASE"/>
    <property type="match status" value="1"/>
</dbReference>
<dbReference type="SFLD" id="SFLDS00003">
    <property type="entry name" value="Haloacid_Dehalogenase"/>
    <property type="match status" value="1"/>
</dbReference>
<protein>
    <submittedName>
        <fullName evidence="2">HAD family phosphatase</fullName>
    </submittedName>
</protein>
<dbReference type="OrthoDB" id="9800058at2"/>
<dbReference type="PANTHER" id="PTHR18901">
    <property type="entry name" value="2-DEOXYGLUCOSE-6-PHOSPHATE PHOSPHATASE 2"/>
    <property type="match status" value="1"/>
</dbReference>
<dbReference type="Gene3D" id="3.40.50.1000">
    <property type="entry name" value="HAD superfamily/HAD-like"/>
    <property type="match status" value="1"/>
</dbReference>
<dbReference type="NCBIfam" id="TIGR01509">
    <property type="entry name" value="HAD-SF-IA-v3"/>
    <property type="match status" value="1"/>
</dbReference>
<dbReference type="InterPro" id="IPR023198">
    <property type="entry name" value="PGP-like_dom2"/>
</dbReference>
<sequence>MSFHAADRVRAVIFDMDGLLLDSERIAYAIGRESSLHLGLPWDHEVAMRMIGTNSRDGYQLLQDAFGPDFPVEAHQAEFGRRYEQAIMEGRFPLKPGVHELLDLLAQRGLPCAVATSTRRSRALPKLQHVGILERLHGVVGGDEVTHGKPAPDIYLAAAALVDVPIEDCLVLEDSNTGVRGGLASGAQVVMVPDLLTPAEDIVARGVTVLADLHAVAARLQPWNAPKPNFARGQDQRRGPPEPH</sequence>
<dbReference type="InterPro" id="IPR023214">
    <property type="entry name" value="HAD_sf"/>
</dbReference>
<comment type="caution">
    <text evidence="2">The sequence shown here is derived from an EMBL/GenBank/DDBJ whole genome shotgun (WGS) entry which is preliminary data.</text>
</comment>
<reference evidence="2 3" key="1">
    <citation type="submission" date="2018-06" db="EMBL/GenBank/DDBJ databases">
        <title>Azoarcus communis strain SWub3 genome.</title>
        <authorList>
            <person name="Zorraquino Salvo V."/>
            <person name="Toubiana D."/>
            <person name="Blumwald E."/>
        </authorList>
    </citation>
    <scope>NUCLEOTIDE SEQUENCE [LARGE SCALE GENOMIC DNA]</scope>
    <source>
        <strain evidence="2 3">SWub3</strain>
    </source>
</reference>
<dbReference type="EMBL" id="QKOE01000001">
    <property type="protein sequence ID" value="PZA18214.1"/>
    <property type="molecule type" value="Genomic_DNA"/>
</dbReference>
<dbReference type="SFLD" id="SFLDG01129">
    <property type="entry name" value="C1.5:_HAD__Beta-PGM__Phosphata"/>
    <property type="match status" value="1"/>
</dbReference>
<dbReference type="InterPro" id="IPR036412">
    <property type="entry name" value="HAD-like_sf"/>
</dbReference>
<proteinExistence type="predicted"/>